<reference evidence="2 3" key="1">
    <citation type="submission" date="2022-12" db="EMBL/GenBank/DDBJ databases">
        <title>Chromosome-level genome of Tegillarca granosa.</title>
        <authorList>
            <person name="Kim J."/>
        </authorList>
    </citation>
    <scope>NUCLEOTIDE SEQUENCE [LARGE SCALE GENOMIC DNA]</scope>
    <source>
        <strain evidence="2">Teg-2019</strain>
        <tissue evidence="2">Adductor muscle</tissue>
    </source>
</reference>
<keyword evidence="3" id="KW-1185">Reference proteome</keyword>
<proteinExistence type="predicted"/>
<keyword evidence="1" id="KW-1133">Transmembrane helix</keyword>
<dbReference type="Gene3D" id="1.20.58.390">
    <property type="entry name" value="Neurotransmitter-gated ion-channel transmembrane domain"/>
    <property type="match status" value="1"/>
</dbReference>
<feature type="transmembrane region" description="Helical" evidence="1">
    <location>
        <begin position="25"/>
        <end position="47"/>
    </location>
</feature>
<dbReference type="SUPFAM" id="SSF90112">
    <property type="entry name" value="Neurotransmitter-gated ion-channel transmembrane pore"/>
    <property type="match status" value="1"/>
</dbReference>
<sequence length="147" mass="16711">MTSTALFTPYLCGMFTAHQRLNATVYLSTVLILSCICVIFSVCIIRLHHRKPERKVPRWMYNIVVFCARISLWNGCKHPKDTNVVNAASSEDDSAEKTPTTDDRCLTWMEIAAIFDWFCFVFMIFVTTIMLVVFMVILRVGGSAQSA</sequence>
<dbReference type="Proteomes" id="UP001217089">
    <property type="component" value="Unassembled WGS sequence"/>
</dbReference>
<name>A0ABQ9FT02_TEGGR</name>
<organism evidence="2 3">
    <name type="scientific">Tegillarca granosa</name>
    <name type="common">Malaysian cockle</name>
    <name type="synonym">Anadara granosa</name>
    <dbReference type="NCBI Taxonomy" id="220873"/>
    <lineage>
        <taxon>Eukaryota</taxon>
        <taxon>Metazoa</taxon>
        <taxon>Spiralia</taxon>
        <taxon>Lophotrochozoa</taxon>
        <taxon>Mollusca</taxon>
        <taxon>Bivalvia</taxon>
        <taxon>Autobranchia</taxon>
        <taxon>Pteriomorphia</taxon>
        <taxon>Arcoida</taxon>
        <taxon>Arcoidea</taxon>
        <taxon>Arcidae</taxon>
        <taxon>Tegillarca</taxon>
    </lineage>
</organism>
<protein>
    <submittedName>
        <fullName evidence="2">Uncharacterized protein</fullName>
    </submittedName>
</protein>
<dbReference type="InterPro" id="IPR036719">
    <property type="entry name" value="Neuro-gated_channel_TM_sf"/>
</dbReference>
<evidence type="ECO:0000313" key="3">
    <source>
        <dbReference type="Proteomes" id="UP001217089"/>
    </source>
</evidence>
<evidence type="ECO:0000313" key="2">
    <source>
        <dbReference type="EMBL" id="KAJ8318840.1"/>
    </source>
</evidence>
<comment type="caution">
    <text evidence="2">The sequence shown here is derived from an EMBL/GenBank/DDBJ whole genome shotgun (WGS) entry which is preliminary data.</text>
</comment>
<keyword evidence="1" id="KW-0472">Membrane</keyword>
<evidence type="ECO:0000256" key="1">
    <source>
        <dbReference type="SAM" id="Phobius"/>
    </source>
</evidence>
<dbReference type="InterPro" id="IPR038050">
    <property type="entry name" value="Neuro_actylchol_rec"/>
</dbReference>
<dbReference type="EMBL" id="JARBDR010000214">
    <property type="protein sequence ID" value="KAJ8318840.1"/>
    <property type="molecule type" value="Genomic_DNA"/>
</dbReference>
<feature type="transmembrane region" description="Helical" evidence="1">
    <location>
        <begin position="114"/>
        <end position="138"/>
    </location>
</feature>
<accession>A0ABQ9FT02</accession>
<keyword evidence="1" id="KW-0812">Transmembrane</keyword>
<gene>
    <name evidence="2" type="ORF">KUTeg_003931</name>
</gene>